<accession>A0A837P7V6</accession>
<comment type="caution">
    <text evidence="1">The sequence shown here is derived from an EMBL/GenBank/DDBJ whole genome shotgun (WGS) entry which is preliminary data.</text>
</comment>
<reference evidence="1 2" key="1">
    <citation type="submission" date="2015-10" db="EMBL/GenBank/DDBJ databases">
        <title>Resequencing of Lactobacillus plantarum WJL strain genome.</title>
        <authorList>
            <person name="Martino M.E."/>
        </authorList>
    </citation>
    <scope>NUCLEOTIDE SEQUENCE [LARGE SCALE GENOMIC DNA]</scope>
    <source>
        <strain evidence="1 2">WJL</strain>
    </source>
</reference>
<organism evidence="1 2">
    <name type="scientific">Lactiplantibacillus plantarum WJL</name>
    <dbReference type="NCBI Taxonomy" id="1350466"/>
    <lineage>
        <taxon>Bacteria</taxon>
        <taxon>Bacillati</taxon>
        <taxon>Bacillota</taxon>
        <taxon>Bacilli</taxon>
        <taxon>Lactobacillales</taxon>
        <taxon>Lactobacillaceae</taxon>
        <taxon>Lactiplantibacillus</taxon>
    </lineage>
</organism>
<sequence>MNKRVLGQSIEGRPTTANEHQNQLIWEVISKGRSMRALTTIRIQAIPSALNQRLRWILGYQSAMDVLPDFD</sequence>
<gene>
    <name evidence="1" type="ORF">WJL_2599</name>
</gene>
<evidence type="ECO:0008006" key="3">
    <source>
        <dbReference type="Google" id="ProtNLM"/>
    </source>
</evidence>
<evidence type="ECO:0000313" key="2">
    <source>
        <dbReference type="Proteomes" id="UP000050511"/>
    </source>
</evidence>
<dbReference type="RefSeq" id="WP_022638446.1">
    <property type="nucleotide sequence ID" value="NZ_AUTE01000023.1"/>
</dbReference>
<dbReference type="EMBL" id="LKLZ01000012">
    <property type="protein sequence ID" value="KPN42048.1"/>
    <property type="molecule type" value="Genomic_DNA"/>
</dbReference>
<dbReference type="AlphaFoldDB" id="A0A837P7V6"/>
<evidence type="ECO:0000313" key="1">
    <source>
        <dbReference type="EMBL" id="KPN42048.1"/>
    </source>
</evidence>
<dbReference type="Proteomes" id="UP000050511">
    <property type="component" value="Unassembled WGS sequence"/>
</dbReference>
<proteinExistence type="predicted"/>
<name>A0A837P7V6_LACPN</name>
<protein>
    <recommendedName>
        <fullName evidence="3">Transposase</fullName>
    </recommendedName>
</protein>